<dbReference type="EMBL" id="KV922315">
    <property type="protein sequence ID" value="ORE00744.1"/>
    <property type="molecule type" value="Genomic_DNA"/>
</dbReference>
<dbReference type="AlphaFoldDB" id="A0A1X0QLW9"/>
<accession>A0A1X0QLW9</accession>
<gene>
    <name evidence="1" type="ORF">BCV72DRAFT_101932</name>
</gene>
<proteinExistence type="predicted"/>
<sequence length="80" mass="9299">MLTICIEKALPTSYSSNFKINDEKPFLSKINCEHLAKECYFISSDIISPFIENEETNLDPLVAFGHFFISQQRRLINVER</sequence>
<dbReference type="Proteomes" id="UP000242414">
    <property type="component" value="Unassembled WGS sequence"/>
</dbReference>
<reference evidence="1" key="1">
    <citation type="journal article" date="2016" name="Proc. Natl. Acad. Sci. U.S.A.">
        <title>Lipid metabolic changes in an early divergent fungus govern the establishment of a mutualistic symbiosis with endobacteria.</title>
        <authorList>
            <person name="Lastovetsky O.A."/>
            <person name="Gaspar M.L."/>
            <person name="Mondo S.J."/>
            <person name="LaButti K.M."/>
            <person name="Sandor L."/>
            <person name="Grigoriev I.V."/>
            <person name="Henry S.A."/>
            <person name="Pawlowska T.E."/>
        </authorList>
    </citation>
    <scope>NUCLEOTIDE SEQUENCE [LARGE SCALE GENOMIC DNA]</scope>
    <source>
        <strain evidence="1">ATCC 52814</strain>
    </source>
</reference>
<dbReference type="VEuPathDB" id="FungiDB:BCV72DRAFT_101932"/>
<name>A0A1X0QLW9_RHIZD</name>
<protein>
    <submittedName>
        <fullName evidence="1">Uncharacterized protein</fullName>
    </submittedName>
</protein>
<evidence type="ECO:0000313" key="1">
    <source>
        <dbReference type="EMBL" id="ORE00744.1"/>
    </source>
</evidence>
<organism evidence="1">
    <name type="scientific">Rhizopus microsporus var. microsporus</name>
    <dbReference type="NCBI Taxonomy" id="86635"/>
    <lineage>
        <taxon>Eukaryota</taxon>
        <taxon>Fungi</taxon>
        <taxon>Fungi incertae sedis</taxon>
        <taxon>Mucoromycota</taxon>
        <taxon>Mucoromycotina</taxon>
        <taxon>Mucoromycetes</taxon>
        <taxon>Mucorales</taxon>
        <taxon>Mucorineae</taxon>
        <taxon>Rhizopodaceae</taxon>
        <taxon>Rhizopus</taxon>
    </lineage>
</organism>